<gene>
    <name evidence="2" type="ORF">MELLADRAFT_112965</name>
</gene>
<evidence type="ECO:0000256" key="1">
    <source>
        <dbReference type="SAM" id="MobiDB-lite"/>
    </source>
</evidence>
<sequence length="128" mass="14144">MATQTQGSAENLNKDVDHLLPNFKKEKNQQERGSTSRGRVKANRGRGSGGRTTAQQTRSVVKEVPTDNKENDQDVHRDKDDLPDIKYGSKKEESTYQESGRNGGEFENGEESNGGGDEDEHTIPLGKL</sequence>
<dbReference type="Proteomes" id="UP000001072">
    <property type="component" value="Unassembled WGS sequence"/>
</dbReference>
<protein>
    <submittedName>
        <fullName evidence="2">Uncharacterized protein</fullName>
    </submittedName>
</protein>
<keyword evidence="3" id="KW-1185">Reference proteome</keyword>
<name>F4S898_MELLP</name>
<dbReference type="KEGG" id="mlr:MELLADRAFT_112965"/>
<dbReference type="EMBL" id="GL883163">
    <property type="protein sequence ID" value="EGF99147.1"/>
    <property type="molecule type" value="Genomic_DNA"/>
</dbReference>
<accession>F4S898</accession>
<reference evidence="3" key="1">
    <citation type="journal article" date="2011" name="Proc. Natl. Acad. Sci. U.S.A.">
        <title>Obligate biotrophy features unraveled by the genomic analysis of rust fungi.</title>
        <authorList>
            <person name="Duplessis S."/>
            <person name="Cuomo C.A."/>
            <person name="Lin Y.-C."/>
            <person name="Aerts A."/>
            <person name="Tisserant E."/>
            <person name="Veneault-Fourrey C."/>
            <person name="Joly D.L."/>
            <person name="Hacquard S."/>
            <person name="Amselem J."/>
            <person name="Cantarel B.L."/>
            <person name="Chiu R."/>
            <person name="Coutinho P.M."/>
            <person name="Feau N."/>
            <person name="Field M."/>
            <person name="Frey P."/>
            <person name="Gelhaye E."/>
            <person name="Goldberg J."/>
            <person name="Grabherr M.G."/>
            <person name="Kodira C.D."/>
            <person name="Kohler A."/>
            <person name="Kuees U."/>
            <person name="Lindquist E.A."/>
            <person name="Lucas S.M."/>
            <person name="Mago R."/>
            <person name="Mauceli E."/>
            <person name="Morin E."/>
            <person name="Murat C."/>
            <person name="Pangilinan J.L."/>
            <person name="Park R."/>
            <person name="Pearson M."/>
            <person name="Quesneville H."/>
            <person name="Rouhier N."/>
            <person name="Sakthikumar S."/>
            <person name="Salamov A.A."/>
            <person name="Schmutz J."/>
            <person name="Selles B."/>
            <person name="Shapiro H."/>
            <person name="Tanguay P."/>
            <person name="Tuskan G.A."/>
            <person name="Henrissat B."/>
            <person name="Van de Peer Y."/>
            <person name="Rouze P."/>
            <person name="Ellis J.G."/>
            <person name="Dodds P.N."/>
            <person name="Schein J.E."/>
            <person name="Zhong S."/>
            <person name="Hamelin R.C."/>
            <person name="Grigoriev I.V."/>
            <person name="Szabo L.J."/>
            <person name="Martin F."/>
        </authorList>
    </citation>
    <scope>NUCLEOTIDE SEQUENCE [LARGE SCALE GENOMIC DNA]</scope>
    <source>
        <strain evidence="3">98AG31 / pathotype 3-4-7</strain>
    </source>
</reference>
<feature type="compositionally biased region" description="Basic and acidic residues" evidence="1">
    <location>
        <begin position="60"/>
        <end position="94"/>
    </location>
</feature>
<evidence type="ECO:0000313" key="3">
    <source>
        <dbReference type="Proteomes" id="UP000001072"/>
    </source>
</evidence>
<dbReference type="RefSeq" id="XP_007417598.1">
    <property type="nucleotide sequence ID" value="XM_007417536.1"/>
</dbReference>
<dbReference type="GeneID" id="18924836"/>
<organism evidence="3">
    <name type="scientific">Melampsora larici-populina (strain 98AG31 / pathotype 3-4-7)</name>
    <name type="common">Poplar leaf rust fungus</name>
    <dbReference type="NCBI Taxonomy" id="747676"/>
    <lineage>
        <taxon>Eukaryota</taxon>
        <taxon>Fungi</taxon>
        <taxon>Dikarya</taxon>
        <taxon>Basidiomycota</taxon>
        <taxon>Pucciniomycotina</taxon>
        <taxon>Pucciniomycetes</taxon>
        <taxon>Pucciniales</taxon>
        <taxon>Melampsoraceae</taxon>
        <taxon>Melampsora</taxon>
    </lineage>
</organism>
<proteinExistence type="predicted"/>
<evidence type="ECO:0000313" key="2">
    <source>
        <dbReference type="EMBL" id="EGF99147.1"/>
    </source>
</evidence>
<feature type="region of interest" description="Disordered" evidence="1">
    <location>
        <begin position="1"/>
        <end position="128"/>
    </location>
</feature>
<dbReference type="AlphaFoldDB" id="F4S898"/>
<feature type="compositionally biased region" description="Basic and acidic residues" evidence="1">
    <location>
        <begin position="12"/>
        <end position="30"/>
    </location>
</feature>
<dbReference type="InParanoid" id="F4S898"/>
<feature type="compositionally biased region" description="Polar residues" evidence="1">
    <location>
        <begin position="1"/>
        <end position="11"/>
    </location>
</feature>
<dbReference type="HOGENOM" id="CLU_1960066_0_0_1"/>
<dbReference type="VEuPathDB" id="FungiDB:MELLADRAFT_112965"/>